<evidence type="ECO:0000256" key="1">
    <source>
        <dbReference type="ARBA" id="ARBA00003365"/>
    </source>
</evidence>
<dbReference type="EC" id="4.2.1.20" evidence="9"/>
<comment type="subunit">
    <text evidence="3 9">Tetramer of two alpha and two beta chains.</text>
</comment>
<proteinExistence type="inferred from homology"/>
<evidence type="ECO:0000256" key="10">
    <source>
        <dbReference type="RuleBase" id="RU003662"/>
    </source>
</evidence>
<comment type="catalytic activity">
    <reaction evidence="8 9">
        <text>(1S,2R)-1-C-(indol-3-yl)glycerol 3-phosphate + L-serine = D-glyceraldehyde 3-phosphate + L-tryptophan + H2O</text>
        <dbReference type="Rhea" id="RHEA:10532"/>
        <dbReference type="ChEBI" id="CHEBI:15377"/>
        <dbReference type="ChEBI" id="CHEBI:33384"/>
        <dbReference type="ChEBI" id="CHEBI:57912"/>
        <dbReference type="ChEBI" id="CHEBI:58866"/>
        <dbReference type="ChEBI" id="CHEBI:59776"/>
        <dbReference type="EC" id="4.2.1.20"/>
    </reaction>
</comment>
<dbReference type="Gene3D" id="3.20.20.70">
    <property type="entry name" value="Aldolase class I"/>
    <property type="match status" value="1"/>
</dbReference>
<evidence type="ECO:0000256" key="9">
    <source>
        <dbReference type="HAMAP-Rule" id="MF_00131"/>
    </source>
</evidence>
<reference evidence="11 12" key="1">
    <citation type="submission" date="2016-11" db="EMBL/GenBank/DDBJ databases">
        <title>Mixed transmission modes and dynamic genome evolution in an obligate animal-bacterial symbiosis.</title>
        <authorList>
            <person name="Russell S.L."/>
            <person name="Corbett-Detig R.B."/>
            <person name="Cavanaugh C.M."/>
        </authorList>
    </citation>
    <scope>NUCLEOTIDE SEQUENCE [LARGE SCALE GENOMIC DNA]</scope>
    <source>
        <strain evidence="11">Sveles-Q1</strain>
    </source>
</reference>
<dbReference type="InterPro" id="IPR002028">
    <property type="entry name" value="Trp_synthase_suA"/>
</dbReference>
<dbReference type="PROSITE" id="PS00167">
    <property type="entry name" value="TRP_SYNTHASE_ALPHA"/>
    <property type="match status" value="1"/>
</dbReference>
<dbReference type="OrthoDB" id="9804578at2"/>
<dbReference type="InterPro" id="IPR018204">
    <property type="entry name" value="Trp_synthase_alpha_AS"/>
</dbReference>
<comment type="similarity">
    <text evidence="9 10">Belongs to the TrpA family.</text>
</comment>
<keyword evidence="7 9" id="KW-0456">Lyase</keyword>
<dbReference type="HAMAP" id="MF_00131">
    <property type="entry name" value="Trp_synth_alpha"/>
    <property type="match status" value="1"/>
</dbReference>
<keyword evidence="4 9" id="KW-0028">Amino-acid biosynthesis</keyword>
<dbReference type="InterPro" id="IPR013785">
    <property type="entry name" value="Aldolase_TIM"/>
</dbReference>
<evidence type="ECO:0000313" key="12">
    <source>
        <dbReference type="Proteomes" id="UP000191110"/>
    </source>
</evidence>
<dbReference type="RefSeq" id="WP_078483236.1">
    <property type="nucleotide sequence ID" value="NZ_MPRL01000017.1"/>
</dbReference>
<protein>
    <recommendedName>
        <fullName evidence="9">Tryptophan synthase alpha chain</fullName>
        <ecNumber evidence="9">4.2.1.20</ecNumber>
    </recommendedName>
</protein>
<dbReference type="Proteomes" id="UP000191110">
    <property type="component" value="Unassembled WGS sequence"/>
</dbReference>
<name>A0A1T2L6V8_9GAMM</name>
<comment type="caution">
    <text evidence="11">The sequence shown here is derived from an EMBL/GenBank/DDBJ whole genome shotgun (WGS) entry which is preliminary data.</text>
</comment>
<keyword evidence="5 9" id="KW-0822">Tryptophan biosynthesis</keyword>
<dbReference type="InterPro" id="IPR011060">
    <property type="entry name" value="RibuloseP-bd_barrel"/>
</dbReference>
<feature type="active site" description="Proton acceptor" evidence="9">
    <location>
        <position position="49"/>
    </location>
</feature>
<evidence type="ECO:0000256" key="3">
    <source>
        <dbReference type="ARBA" id="ARBA00011270"/>
    </source>
</evidence>
<evidence type="ECO:0000256" key="4">
    <source>
        <dbReference type="ARBA" id="ARBA00022605"/>
    </source>
</evidence>
<dbReference type="EMBL" id="MPRL01000017">
    <property type="protein sequence ID" value="OOZ40821.1"/>
    <property type="molecule type" value="Genomic_DNA"/>
</dbReference>
<dbReference type="UniPathway" id="UPA00035">
    <property type="reaction ID" value="UER00044"/>
</dbReference>
<gene>
    <name evidence="9" type="primary">trpA</name>
    <name evidence="11" type="ORF">BOW53_06275</name>
</gene>
<evidence type="ECO:0000256" key="8">
    <source>
        <dbReference type="ARBA" id="ARBA00049047"/>
    </source>
</evidence>
<feature type="active site" description="Proton acceptor" evidence="9">
    <location>
        <position position="60"/>
    </location>
</feature>
<dbReference type="GO" id="GO:0005829">
    <property type="term" value="C:cytosol"/>
    <property type="evidence" value="ECO:0007669"/>
    <property type="project" value="TreeGrafter"/>
</dbReference>
<dbReference type="Pfam" id="PF00290">
    <property type="entry name" value="Trp_syntA"/>
    <property type="match status" value="1"/>
</dbReference>
<organism evidence="11 12">
    <name type="scientific">Solemya pervernicosa gill symbiont</name>
    <dbReference type="NCBI Taxonomy" id="642797"/>
    <lineage>
        <taxon>Bacteria</taxon>
        <taxon>Pseudomonadati</taxon>
        <taxon>Pseudomonadota</taxon>
        <taxon>Gammaproteobacteria</taxon>
        <taxon>sulfur-oxidizing symbionts</taxon>
    </lineage>
</organism>
<evidence type="ECO:0000313" key="11">
    <source>
        <dbReference type="EMBL" id="OOZ40821.1"/>
    </source>
</evidence>
<dbReference type="FunFam" id="3.20.20.70:FF:000037">
    <property type="entry name" value="Tryptophan synthase alpha chain"/>
    <property type="match status" value="1"/>
</dbReference>
<evidence type="ECO:0000256" key="2">
    <source>
        <dbReference type="ARBA" id="ARBA00004733"/>
    </source>
</evidence>
<keyword evidence="6 9" id="KW-0057">Aromatic amino acid biosynthesis</keyword>
<accession>A0A1T2L6V8</accession>
<dbReference type="GO" id="GO:0004834">
    <property type="term" value="F:tryptophan synthase activity"/>
    <property type="evidence" value="ECO:0007669"/>
    <property type="project" value="UniProtKB-UniRule"/>
</dbReference>
<evidence type="ECO:0000256" key="5">
    <source>
        <dbReference type="ARBA" id="ARBA00022822"/>
    </source>
</evidence>
<dbReference type="PANTHER" id="PTHR43406:SF1">
    <property type="entry name" value="TRYPTOPHAN SYNTHASE ALPHA CHAIN, CHLOROPLASTIC"/>
    <property type="match status" value="1"/>
</dbReference>
<dbReference type="PANTHER" id="PTHR43406">
    <property type="entry name" value="TRYPTOPHAN SYNTHASE, ALPHA CHAIN"/>
    <property type="match status" value="1"/>
</dbReference>
<dbReference type="AlphaFoldDB" id="A0A1T2L6V8"/>
<dbReference type="CDD" id="cd04724">
    <property type="entry name" value="Tryptophan_synthase_alpha"/>
    <property type="match status" value="1"/>
</dbReference>
<dbReference type="SUPFAM" id="SSF51366">
    <property type="entry name" value="Ribulose-phoshate binding barrel"/>
    <property type="match status" value="1"/>
</dbReference>
<evidence type="ECO:0000256" key="7">
    <source>
        <dbReference type="ARBA" id="ARBA00023239"/>
    </source>
</evidence>
<keyword evidence="12" id="KW-1185">Reference proteome</keyword>
<sequence>MSRIKQKFSDLKVKNRKALIPFITAGDPEPGLTVQMMHALVEGGADLIELGVPFSDPMADGPVIQLSYERALEHHVSLAQVLEMVSEFRSKDSETPVVLMGYLNPVELMGYEQFAERATAAGVDGALIVDLSPEESDSVVTTFRDRGLDSIYLIAPTSSAERIKKITDCSSGFVYYVSLKGVTGAGHLDTDAVANKVAEIRGITDLPVGVGFGIKDADSARRVAGSGDAVVVGSAVIRRVEELSADPAALLAELSRFATELRGALDEAAA</sequence>
<evidence type="ECO:0000256" key="6">
    <source>
        <dbReference type="ARBA" id="ARBA00023141"/>
    </source>
</evidence>
<comment type="pathway">
    <text evidence="2 9">Amino-acid biosynthesis; L-tryptophan biosynthesis; L-tryptophan from chorismate: step 5/5.</text>
</comment>
<comment type="function">
    <text evidence="1 9">The alpha subunit is responsible for the aldol cleavage of indoleglycerol phosphate to indole and glyceraldehyde 3-phosphate.</text>
</comment>
<dbReference type="NCBIfam" id="TIGR00262">
    <property type="entry name" value="trpA"/>
    <property type="match status" value="1"/>
</dbReference>